<comment type="caution">
    <text evidence="1">The sequence shown here is derived from an EMBL/GenBank/DDBJ whole genome shotgun (WGS) entry which is preliminary data.</text>
</comment>
<protein>
    <recommendedName>
        <fullName evidence="3">DUF551 domain-containing protein</fullName>
    </recommendedName>
</protein>
<dbReference type="Pfam" id="PF26207">
    <property type="entry name" value="Phage_phiTE_015"/>
    <property type="match status" value="1"/>
</dbReference>
<dbReference type="EMBL" id="VYGV01000006">
    <property type="protein sequence ID" value="NWF45426.1"/>
    <property type="molecule type" value="Genomic_DNA"/>
</dbReference>
<keyword evidence="2" id="KW-1185">Reference proteome</keyword>
<evidence type="ECO:0008006" key="3">
    <source>
        <dbReference type="Google" id="ProtNLM"/>
    </source>
</evidence>
<dbReference type="InterPro" id="IPR058601">
    <property type="entry name" value="Phage_phiTE_015-like"/>
</dbReference>
<name>A0A7Y8GV43_9BURK</name>
<dbReference type="RefSeq" id="WP_177135275.1">
    <property type="nucleotide sequence ID" value="NZ_VYGV01000006.1"/>
</dbReference>
<dbReference type="AlphaFoldDB" id="A0A7Y8GV43"/>
<evidence type="ECO:0000313" key="1">
    <source>
        <dbReference type="EMBL" id="NWF45426.1"/>
    </source>
</evidence>
<evidence type="ECO:0000313" key="2">
    <source>
        <dbReference type="Proteomes" id="UP000545507"/>
    </source>
</evidence>
<organism evidence="1 2">
    <name type="scientific">Hydrogenophaga aromaticivorans</name>
    <dbReference type="NCBI Taxonomy" id="2610898"/>
    <lineage>
        <taxon>Bacteria</taxon>
        <taxon>Pseudomonadati</taxon>
        <taxon>Pseudomonadota</taxon>
        <taxon>Betaproteobacteria</taxon>
        <taxon>Burkholderiales</taxon>
        <taxon>Comamonadaceae</taxon>
        <taxon>Hydrogenophaga</taxon>
    </lineage>
</organism>
<reference evidence="1 2" key="1">
    <citation type="submission" date="2019-09" db="EMBL/GenBank/DDBJ databases">
        <title>Hydrogenophaga aromatica sp. nov., isolated from a para-xylene-degrading enrichment culture.</title>
        <authorList>
            <person name="Tancsics A."/>
            <person name="Banerjee S."/>
        </authorList>
    </citation>
    <scope>NUCLEOTIDE SEQUENCE [LARGE SCALE GENOMIC DNA]</scope>
    <source>
        <strain evidence="1 2">D2P1</strain>
    </source>
</reference>
<proteinExistence type="predicted"/>
<accession>A0A7Y8GV43</accession>
<dbReference type="Proteomes" id="UP000545507">
    <property type="component" value="Unassembled WGS sequence"/>
</dbReference>
<gene>
    <name evidence="1" type="ORF">F3K02_09220</name>
</gene>
<sequence>MIDNLKEREEFEAWYGDQGKWPAAVERIGDGYKLAAAQSAWVTWQARAAIEANTPAVPDARIVECARRLIEHADFALGGCLSASSKVRDIPSNACSQVKARHLAALRDALAAAPQPQQVAQPVQASQYGSPELQSLILEKLAQPVQAREWHPIETAPDDMTEPVMVFWIDSDGAPMREFDYKEDGCWMGWHEHAEHVEIIGGHGVSYTPPYTHWMPLPPPPTNQHKDNQ</sequence>